<dbReference type="SUPFAM" id="SSF47616">
    <property type="entry name" value="GST C-terminal domain-like"/>
    <property type="match status" value="1"/>
</dbReference>
<dbReference type="AlphaFoldDB" id="A0AAD8MUZ4"/>
<evidence type="ECO:0000256" key="2">
    <source>
        <dbReference type="SAM" id="Phobius"/>
    </source>
</evidence>
<dbReference type="PANTHER" id="PTHR47491">
    <property type="entry name" value="CAP-GLY DOMAIN LINKER"/>
    <property type="match status" value="1"/>
</dbReference>
<dbReference type="Proteomes" id="UP001237642">
    <property type="component" value="Unassembled WGS sequence"/>
</dbReference>
<sequence length="169" mass="18338">MANTDDTAIPDDKIWSSELGTVHCCLSFASKKGNTGSVVKNLTDIASSNYWVEIKGVEEAAIIALKRALGALNTHLASNIFLVGNAVTLAGIVISYCSALVCVFDKLHSQELDIEQLQAELATAVRGNDILICEVQHAVDNLSNMNHKLKDLELQGRRMREDGFVLAHC</sequence>
<feature type="transmembrane region" description="Helical" evidence="2">
    <location>
        <begin position="80"/>
        <end position="104"/>
    </location>
</feature>
<reference evidence="3" key="1">
    <citation type="submission" date="2023-02" db="EMBL/GenBank/DDBJ databases">
        <title>Genome of toxic invasive species Heracleum sosnowskyi carries increased number of genes despite the absence of recent whole-genome duplications.</title>
        <authorList>
            <person name="Schelkunov M."/>
            <person name="Shtratnikova V."/>
            <person name="Makarenko M."/>
            <person name="Klepikova A."/>
            <person name="Omelchenko D."/>
            <person name="Novikova G."/>
            <person name="Obukhova E."/>
            <person name="Bogdanov V."/>
            <person name="Penin A."/>
            <person name="Logacheva M."/>
        </authorList>
    </citation>
    <scope>NUCLEOTIDE SEQUENCE</scope>
    <source>
        <strain evidence="3">Hsosn_3</strain>
        <tissue evidence="3">Leaf</tissue>
    </source>
</reference>
<dbReference type="PANTHER" id="PTHR47491:SF5">
    <property type="entry name" value="CAP-GLY DOMAIN LINKER"/>
    <property type="match status" value="1"/>
</dbReference>
<evidence type="ECO:0000313" key="3">
    <source>
        <dbReference type="EMBL" id="KAK1384873.1"/>
    </source>
</evidence>
<evidence type="ECO:0000256" key="1">
    <source>
        <dbReference type="SAM" id="Coils"/>
    </source>
</evidence>
<proteinExistence type="predicted"/>
<gene>
    <name evidence="3" type="ORF">POM88_022608</name>
</gene>
<dbReference type="EMBL" id="JAUIZM010000005">
    <property type="protein sequence ID" value="KAK1384873.1"/>
    <property type="molecule type" value="Genomic_DNA"/>
</dbReference>
<evidence type="ECO:0000313" key="4">
    <source>
        <dbReference type="Proteomes" id="UP001237642"/>
    </source>
</evidence>
<keyword evidence="2" id="KW-1133">Transmembrane helix</keyword>
<reference evidence="3" key="2">
    <citation type="submission" date="2023-05" db="EMBL/GenBank/DDBJ databases">
        <authorList>
            <person name="Schelkunov M.I."/>
        </authorList>
    </citation>
    <scope>NUCLEOTIDE SEQUENCE</scope>
    <source>
        <strain evidence="3">Hsosn_3</strain>
        <tissue evidence="3">Leaf</tissue>
    </source>
</reference>
<keyword evidence="1" id="KW-0175">Coiled coil</keyword>
<accession>A0AAD8MUZ4</accession>
<feature type="coiled-coil region" evidence="1">
    <location>
        <begin position="135"/>
        <end position="162"/>
    </location>
</feature>
<protein>
    <submittedName>
        <fullName evidence="3">Uncharacterized protein</fullName>
    </submittedName>
</protein>
<comment type="caution">
    <text evidence="3">The sequence shown here is derived from an EMBL/GenBank/DDBJ whole genome shotgun (WGS) entry which is preliminary data.</text>
</comment>
<organism evidence="3 4">
    <name type="scientific">Heracleum sosnowskyi</name>
    <dbReference type="NCBI Taxonomy" id="360622"/>
    <lineage>
        <taxon>Eukaryota</taxon>
        <taxon>Viridiplantae</taxon>
        <taxon>Streptophyta</taxon>
        <taxon>Embryophyta</taxon>
        <taxon>Tracheophyta</taxon>
        <taxon>Spermatophyta</taxon>
        <taxon>Magnoliopsida</taxon>
        <taxon>eudicotyledons</taxon>
        <taxon>Gunneridae</taxon>
        <taxon>Pentapetalae</taxon>
        <taxon>asterids</taxon>
        <taxon>campanulids</taxon>
        <taxon>Apiales</taxon>
        <taxon>Apiaceae</taxon>
        <taxon>Apioideae</taxon>
        <taxon>apioid superclade</taxon>
        <taxon>Tordylieae</taxon>
        <taxon>Tordyliinae</taxon>
        <taxon>Heracleum</taxon>
    </lineage>
</organism>
<name>A0AAD8MUZ4_9APIA</name>
<dbReference type="InterPro" id="IPR036282">
    <property type="entry name" value="Glutathione-S-Trfase_C_sf"/>
</dbReference>
<dbReference type="Gene3D" id="1.20.1050.10">
    <property type="match status" value="1"/>
</dbReference>
<keyword evidence="2" id="KW-0812">Transmembrane</keyword>
<keyword evidence="4" id="KW-1185">Reference proteome</keyword>
<keyword evidence="2" id="KW-0472">Membrane</keyword>